<dbReference type="PANTHER" id="PTHR36251:SF2">
    <property type="entry name" value="GIFSY-2 PROPHAGE HOST SPECIFICITY PROTEIN J, PHAGE LAMBDA"/>
    <property type="match status" value="1"/>
</dbReference>
<dbReference type="RefSeq" id="WP_278068248.1">
    <property type="nucleotide sequence ID" value="NZ_CP113159.1"/>
</dbReference>
<gene>
    <name evidence="6" type="ORF">MAY91_11400</name>
</gene>
<keyword evidence="7" id="KW-1185">Reference proteome</keyword>
<dbReference type="Pfam" id="PF13550">
    <property type="entry name" value="Phage-tail_3"/>
    <property type="match status" value="1"/>
</dbReference>
<dbReference type="Pfam" id="PF09327">
    <property type="entry name" value="Phage_Tail_Tip"/>
    <property type="match status" value="1"/>
</dbReference>
<reference evidence="6 7" key="1">
    <citation type="submission" date="2022-02" db="EMBL/GenBank/DDBJ databases">
        <title>Phenotypic, genotypic and serological characterization of Edwardsiella ictaluri from catfish and ornamental fish species.</title>
        <authorList>
            <person name="Rose D."/>
            <person name="Tekedar H.C."/>
            <person name="Waldbieser G.C."/>
            <person name="Aarattuthodi S."/>
            <person name="Griffin M.J."/>
        </authorList>
    </citation>
    <scope>NUCLEOTIDE SEQUENCE [LARGE SCALE GENOMIC DNA]</scope>
    <source>
        <strain evidence="6 7">13 TAL-140 K3</strain>
    </source>
</reference>
<evidence type="ECO:0000259" key="4">
    <source>
        <dbReference type="Pfam" id="PF24489"/>
    </source>
</evidence>
<proteinExistence type="predicted"/>
<accession>A0ABY8GDZ6</accession>
<dbReference type="EMBL" id="CP092014">
    <property type="protein sequence ID" value="WFN95552.1"/>
    <property type="molecule type" value="Genomic_DNA"/>
</dbReference>
<dbReference type="Pfam" id="PF24489">
    <property type="entry name" value="Ig_J_second"/>
    <property type="match status" value="1"/>
</dbReference>
<evidence type="ECO:0000259" key="1">
    <source>
        <dbReference type="Pfam" id="PF09327"/>
    </source>
</evidence>
<dbReference type="Pfam" id="PF24801">
    <property type="entry name" value="FNIII-A_GpJ"/>
    <property type="match status" value="1"/>
</dbReference>
<evidence type="ECO:0000259" key="3">
    <source>
        <dbReference type="Pfam" id="PF24421"/>
    </source>
</evidence>
<dbReference type="InterPro" id="IPR055383">
    <property type="entry name" value="FN3-1_GpJ"/>
</dbReference>
<dbReference type="PANTHER" id="PTHR36251">
    <property type="entry name" value="FELS-1 PROPHAGE HOST SPECIFICITY PROTEIN-RELATED"/>
    <property type="match status" value="1"/>
</dbReference>
<name>A0ABY8GDZ6_EDWIC</name>
<dbReference type="InterPro" id="IPR053171">
    <property type="entry name" value="Viral_Tip_Attach_Protein"/>
</dbReference>
<feature type="domain" description="Tip attachment protein J" evidence="2">
    <location>
        <begin position="332"/>
        <end position="493"/>
    </location>
</feature>
<evidence type="ECO:0000259" key="2">
    <source>
        <dbReference type="Pfam" id="PF13550"/>
    </source>
</evidence>
<dbReference type="InterPro" id="IPR055385">
    <property type="entry name" value="GpJ_HDII-ins2"/>
</dbReference>
<dbReference type="InterPro" id="IPR057587">
    <property type="entry name" value="GpJ_Ig_second"/>
</dbReference>
<feature type="domain" description="Tip attachment protein J second Ig-like" evidence="4">
    <location>
        <begin position="713"/>
        <end position="814"/>
    </location>
</feature>
<dbReference type="InterPro" id="IPR015406">
    <property type="entry name" value="GpJ_CSF"/>
</dbReference>
<feature type="domain" description="Tip attachment protein J HDII-ins2" evidence="5">
    <location>
        <begin position="86"/>
        <end position="207"/>
    </location>
</feature>
<feature type="domain" description="Tip attachment protein J Fn3-1" evidence="3">
    <location>
        <begin position="605"/>
        <end position="711"/>
    </location>
</feature>
<protein>
    <submittedName>
        <fullName evidence="6">Host specificity protein J</fullName>
    </submittedName>
</protein>
<sequence length="1129" mass="124419">MGKGGGGGHTPYEAPDNLRSSQLLSVIDALSEGPIEGPVDGLQSILVNQTPVVDADGNVNVHGVTVVYRVGEQEQPSLDGFEESGAETMLNAEVKNDNPITRTITSKEIDRLRFTFGVSSLVSGTDDGDQVETSVNLSIQVQRAGVWVTEKDVTIQGKRTSQFLASVVVDNLPPRPFGIRMIRNTPDSTSARLQNKTLWSSYTEILDLQQRYPNTAVVGVRVDAEQFGSQQVTMNYHVRGRIVRVPSNYDPIARTYLGIWDGSFKPAYTNNPAWCLLDLLTHPRYGMGDRMGMADVDIWSLYAIAQYCDQPVPDGFSGTEPRMVCNAYLATQRKVYDVLADFCSLMRCMPVWDGQTMTFVQDRPADKVWTYSNSNVVDGSFKYSFSALKDRHNAVEVRYIDPQNGWKASVELVEDQAAIVRYGRNLLKMEAFGCTSRGQARRMGLWVIQTELLEAQTVDFMIGAEGLRHLPGDIIEVCDNDYAGIAVGGRILDVDTISRTIKLDRGIVLPAGSSAEINLIGADGSPISVPVVDLLAPNLVRLQTVPAGIQAYGVWGLRISSMRRRLFRCVMLRENDDGTYAVTALQHVPEKEAIVDNGAHFEPLPGTENGVLPPAIQHLSVSVGADSDTYQALAQWDTPRVVKGCKFILRLTTGAGTVEDPTRLVTSATISETQFSFNALPRGDYELTVRAMNGFGQQGAPTSTRFSIQVPEAPASIEVNPGYFQVTIIPHQTYYHADVQYEFYFSEKRITDVTHVESLAMRLGLSTYWIKDRLMKFGVDYYFYVRSVSPVGKSVFVEAIGQVSSDANGYLDFFKGKITESYLGKELLGKVELTEDNASRLTQFEKEWTDSNDKWNAMWGVKIEQTEDGKHYVAGLGLSMEDTPEGKLSQFLVAANRIEFIDPANGNTTPMLVGYGNQLIMNDVLLKRLYAASITSSGNPPTFSLTPEGKFTARDADITGHINATGGTFNHVSISDSCDVKGAVYASKIVGDVAKQGITPRIDIDYSRHAVSVPINIPVFADESNTLCDIYISAPLVYWSEGYEGYVYLRIYDGINVVAEDRWLCSSTYITQGDRLRVMSENVTLVAAAVVSANRIDNLSARFIRNYAGYGDMKVSVSPVLSLVSRRSN</sequence>
<organism evidence="6 7">
    <name type="scientific">Edwardsiella ictaluri</name>
    <dbReference type="NCBI Taxonomy" id="67780"/>
    <lineage>
        <taxon>Bacteria</taxon>
        <taxon>Pseudomonadati</taxon>
        <taxon>Pseudomonadota</taxon>
        <taxon>Gammaproteobacteria</taxon>
        <taxon>Enterobacterales</taxon>
        <taxon>Hafniaceae</taxon>
        <taxon>Edwardsiella</taxon>
    </lineage>
</organism>
<dbReference type="Proteomes" id="UP001222680">
    <property type="component" value="Chromosome"/>
</dbReference>
<evidence type="ECO:0000313" key="6">
    <source>
        <dbReference type="EMBL" id="WFN95552.1"/>
    </source>
</evidence>
<dbReference type="InterPro" id="IPR032876">
    <property type="entry name" value="J_dom"/>
</dbReference>
<evidence type="ECO:0000313" key="7">
    <source>
        <dbReference type="Proteomes" id="UP001222680"/>
    </source>
</evidence>
<feature type="domain" description="Tip attachment protein J central straight fiber" evidence="1">
    <location>
        <begin position="841"/>
        <end position="968"/>
    </location>
</feature>
<dbReference type="Pfam" id="PF24421">
    <property type="entry name" value="Ig_J"/>
    <property type="match status" value="1"/>
</dbReference>
<evidence type="ECO:0000259" key="5">
    <source>
        <dbReference type="Pfam" id="PF24801"/>
    </source>
</evidence>